<dbReference type="Proteomes" id="UP000596049">
    <property type="component" value="Chromosome"/>
</dbReference>
<organism evidence="1 2">
    <name type="scientific">Lysinibacillus agricola</name>
    <dbReference type="NCBI Taxonomy" id="2590012"/>
    <lineage>
        <taxon>Bacteria</taxon>
        <taxon>Bacillati</taxon>
        <taxon>Bacillota</taxon>
        <taxon>Bacilli</taxon>
        <taxon>Bacillales</taxon>
        <taxon>Bacillaceae</taxon>
        <taxon>Lysinibacillus</taxon>
    </lineage>
</organism>
<name>A0ABX7AQ21_9BACI</name>
<keyword evidence="2" id="KW-1185">Reference proteome</keyword>
<evidence type="ECO:0000313" key="2">
    <source>
        <dbReference type="Proteomes" id="UP000596049"/>
    </source>
</evidence>
<evidence type="ECO:0000313" key="1">
    <source>
        <dbReference type="EMBL" id="QQP11372.1"/>
    </source>
</evidence>
<gene>
    <name evidence="1" type="ORF">FJQ98_19470</name>
</gene>
<dbReference type="EMBL" id="CP067341">
    <property type="protein sequence ID" value="QQP11372.1"/>
    <property type="molecule type" value="Genomic_DNA"/>
</dbReference>
<protein>
    <submittedName>
        <fullName evidence="1">Uncharacterized protein</fullName>
    </submittedName>
</protein>
<reference evidence="1 2" key="1">
    <citation type="submission" date="2020-01" db="EMBL/GenBank/DDBJ databases">
        <authorList>
            <person name="Liu G."/>
            <person name="Liu B."/>
        </authorList>
    </citation>
    <scope>NUCLEOTIDE SEQUENCE [LARGE SCALE GENOMIC DNA]</scope>
    <source>
        <strain evidence="1 2">FJAT-51161</strain>
    </source>
</reference>
<proteinExistence type="predicted"/>
<dbReference type="RefSeq" id="WP_158003039.1">
    <property type="nucleotide sequence ID" value="NZ_CP067341.1"/>
</dbReference>
<sequence length="49" mass="5579">MVFFCAKAKRQRQMFFVRKRSANVATVTDVFLRESEASAADIFCAKAQC</sequence>
<accession>A0ABX7AQ21</accession>